<reference evidence="2 3" key="1">
    <citation type="submission" date="2016-11" db="EMBL/GenBank/DDBJ databases">
        <authorList>
            <person name="Jaros S."/>
            <person name="Januszkiewicz K."/>
            <person name="Wedrychowicz H."/>
        </authorList>
    </citation>
    <scope>NUCLEOTIDE SEQUENCE [LARGE SCALE GENOMIC DNA]</scope>
    <source>
        <strain evidence="2 3">DSM 26883</strain>
    </source>
</reference>
<dbReference type="OrthoDB" id="9811239at2"/>
<proteinExistence type="predicted"/>
<accession>A0A1M5F0J3</accession>
<dbReference type="SUPFAM" id="SSF53756">
    <property type="entry name" value="UDP-Glycosyltransferase/glycogen phosphorylase"/>
    <property type="match status" value="1"/>
</dbReference>
<keyword evidence="2" id="KW-0808">Transferase</keyword>
<dbReference type="Gene3D" id="3.40.50.2000">
    <property type="entry name" value="Glycogen Phosphorylase B"/>
    <property type="match status" value="2"/>
</dbReference>
<gene>
    <name evidence="2" type="ORF">SAMN05444349_14014</name>
</gene>
<dbReference type="Proteomes" id="UP000184436">
    <property type="component" value="Unassembled WGS sequence"/>
</dbReference>
<keyword evidence="3" id="KW-1185">Reference proteome</keyword>
<dbReference type="PANTHER" id="PTHR12526:SF630">
    <property type="entry name" value="GLYCOSYLTRANSFERASE"/>
    <property type="match status" value="1"/>
</dbReference>
<dbReference type="RefSeq" id="WP_033887004.1">
    <property type="nucleotide sequence ID" value="NZ_FQVD01000040.1"/>
</dbReference>
<dbReference type="Pfam" id="PF00534">
    <property type="entry name" value="Glycos_transf_1"/>
    <property type="match status" value="1"/>
</dbReference>
<evidence type="ECO:0000313" key="3">
    <source>
        <dbReference type="Proteomes" id="UP000184436"/>
    </source>
</evidence>
<dbReference type="AlphaFoldDB" id="A0A1M5F0J3"/>
<dbReference type="GO" id="GO:0016757">
    <property type="term" value="F:glycosyltransferase activity"/>
    <property type="evidence" value="ECO:0007669"/>
    <property type="project" value="InterPro"/>
</dbReference>
<sequence>MNNSTIKIVYCTDDLYGPGGMQRVLSLKASYLADVLGYDVTICLTEEKGRPLFYPLSSKVHVVNFDINFYRMYDHTPFPLKVLKYKLYMRRYKKMLSQKLIELRPDITVSLLRKDINFINSIKDGSKKIGEIHFDKSNYRIFKGPLPAFICNMISRQWMKQLIKQLRKLDTFVVLTNEDLENWTELNNVICIHNPVSFDNIPVHSSSTSKKVIAIGRYTYQKGIDLLLQAWQKVSQHHPDWELQVFGDGARESYLQLAENLNISHSCHLNPPTNKITDKLIESSIFVLSSRYEGMPMVLGEAMAHGLPPVSFTCPCGPRDIIMDGENGLLVENGNIDQLAEKICYLIEHEDIRKEMGKNAIQNIKRFYIKNIIPYWDELFKKTVK</sequence>
<organism evidence="2 3">
    <name type="scientific">Bacteroides faecichinchillae</name>
    <dbReference type="NCBI Taxonomy" id="871325"/>
    <lineage>
        <taxon>Bacteria</taxon>
        <taxon>Pseudomonadati</taxon>
        <taxon>Bacteroidota</taxon>
        <taxon>Bacteroidia</taxon>
        <taxon>Bacteroidales</taxon>
        <taxon>Bacteroidaceae</taxon>
        <taxon>Bacteroides</taxon>
    </lineage>
</organism>
<evidence type="ECO:0000259" key="1">
    <source>
        <dbReference type="Pfam" id="PF00534"/>
    </source>
</evidence>
<dbReference type="CDD" id="cd03820">
    <property type="entry name" value="GT4_AmsD-like"/>
    <property type="match status" value="1"/>
</dbReference>
<dbReference type="PANTHER" id="PTHR12526">
    <property type="entry name" value="GLYCOSYLTRANSFERASE"/>
    <property type="match status" value="1"/>
</dbReference>
<dbReference type="STRING" id="871325.SAMN05444349_14014"/>
<name>A0A1M5F0J3_9BACE</name>
<protein>
    <submittedName>
        <fullName evidence="2">Glycosyltransferase involved in cell wall bisynthesis</fullName>
    </submittedName>
</protein>
<feature type="domain" description="Glycosyl transferase family 1" evidence="1">
    <location>
        <begin position="207"/>
        <end position="362"/>
    </location>
</feature>
<evidence type="ECO:0000313" key="2">
    <source>
        <dbReference type="EMBL" id="SHF85070.1"/>
    </source>
</evidence>
<dbReference type="EMBL" id="FQVD01000040">
    <property type="protein sequence ID" value="SHF85070.1"/>
    <property type="molecule type" value="Genomic_DNA"/>
</dbReference>
<dbReference type="InterPro" id="IPR001296">
    <property type="entry name" value="Glyco_trans_1"/>
</dbReference>